<evidence type="ECO:0000259" key="3">
    <source>
        <dbReference type="PROSITE" id="PS50195"/>
    </source>
</evidence>
<feature type="domain" description="PX" evidence="3">
    <location>
        <begin position="1"/>
        <end position="112"/>
    </location>
</feature>
<dbReference type="SUPFAM" id="SSF64268">
    <property type="entry name" value="PX domain"/>
    <property type="match status" value="1"/>
</dbReference>
<feature type="region of interest" description="Disordered" evidence="2">
    <location>
        <begin position="195"/>
        <end position="226"/>
    </location>
</feature>
<dbReference type="Pfam" id="PF08718">
    <property type="entry name" value="GLTP"/>
    <property type="match status" value="1"/>
</dbReference>
<evidence type="ECO:0000313" key="4">
    <source>
        <dbReference type="EMBL" id="KAL1529591.1"/>
    </source>
</evidence>
<evidence type="ECO:0000256" key="1">
    <source>
        <dbReference type="ARBA" id="ARBA00022448"/>
    </source>
</evidence>
<comment type="caution">
    <text evidence="4">The sequence shown here is derived from an EMBL/GenBank/DDBJ whole genome shotgun (WGS) entry which is preliminary data.</text>
</comment>
<dbReference type="GO" id="GO:1902388">
    <property type="term" value="F:ceramide 1-phosphate transfer activity"/>
    <property type="evidence" value="ECO:0007669"/>
    <property type="project" value="TreeGrafter"/>
</dbReference>
<organism evidence="4 5">
    <name type="scientific">Prymnesium parvum</name>
    <name type="common">Toxic golden alga</name>
    <dbReference type="NCBI Taxonomy" id="97485"/>
    <lineage>
        <taxon>Eukaryota</taxon>
        <taxon>Haptista</taxon>
        <taxon>Haptophyta</taxon>
        <taxon>Prymnesiophyceae</taxon>
        <taxon>Prymnesiales</taxon>
        <taxon>Prymnesiaceae</taxon>
        <taxon>Prymnesium</taxon>
    </lineage>
</organism>
<sequence length="440" mass="48200">MTAKPPPPPVRFLRLESSEACAFYVFAHGERTLRARYSALRALHLELRRLDPAAASRLPPFPPRLLLRHASPHLLRHRASLLSRYLSALLCRDDAARLPAVQQLCAAAAAPPAAARRRRASSCGERGRLPSPPLPPPRHLLLPPSPPLAPAPSRCTRRWKRRGEEAEGEAEGEGDEAAVNVLDEASARLEHVADELLPRASGEEGEGEAEEGEGEAEGEEAEEAEEQLTGELRLLQLLDAIEHGTLKVLATLGPATSLAMRVDKGNLRKAHDAAGVAAAALGVPLEDLSVRSVVHAEVRAKMHEQSSSEQSAVLHEQSAAIALTWMCRSLHFTVELLRQIEAQRAAGAQEPALVDIFRRAYSRVLESYHRLPLRSIFYASSRQAPTYLRLLETLAPMHSAAEQEEVVLAASRRFIKAAMPIVRKVQADLKSARLTDTRRV</sequence>
<accession>A0AB34K9T4</accession>
<keyword evidence="1" id="KW-0813">Transport</keyword>
<dbReference type="GO" id="GO:0016020">
    <property type="term" value="C:membrane"/>
    <property type="evidence" value="ECO:0007669"/>
    <property type="project" value="TreeGrafter"/>
</dbReference>
<feature type="compositionally biased region" description="Pro residues" evidence="2">
    <location>
        <begin position="130"/>
        <end position="150"/>
    </location>
</feature>
<dbReference type="PROSITE" id="PS50195">
    <property type="entry name" value="PX"/>
    <property type="match status" value="1"/>
</dbReference>
<protein>
    <recommendedName>
        <fullName evidence="3">PX domain-containing protein</fullName>
    </recommendedName>
</protein>
<dbReference type="Pfam" id="PF00787">
    <property type="entry name" value="PX"/>
    <property type="match status" value="1"/>
</dbReference>
<reference evidence="4 5" key="1">
    <citation type="journal article" date="2024" name="Science">
        <title>Giant polyketide synthase enzymes in the biosynthesis of giant marine polyether toxins.</title>
        <authorList>
            <person name="Fallon T.R."/>
            <person name="Shende V.V."/>
            <person name="Wierzbicki I.H."/>
            <person name="Pendleton A.L."/>
            <person name="Watervoot N.F."/>
            <person name="Auber R.P."/>
            <person name="Gonzalez D.J."/>
            <person name="Wisecaver J.H."/>
            <person name="Moore B.S."/>
        </authorList>
    </citation>
    <scope>NUCLEOTIDE SEQUENCE [LARGE SCALE GENOMIC DNA]</scope>
    <source>
        <strain evidence="4 5">12B1</strain>
    </source>
</reference>
<dbReference type="PANTHER" id="PTHR10219:SF25">
    <property type="entry name" value="PLECKSTRIN HOMOLOGY DOMAIN-CONTAINING FAMILY A MEMBER 8"/>
    <property type="match status" value="1"/>
</dbReference>
<dbReference type="GO" id="GO:0035091">
    <property type="term" value="F:phosphatidylinositol binding"/>
    <property type="evidence" value="ECO:0007669"/>
    <property type="project" value="InterPro"/>
</dbReference>
<proteinExistence type="predicted"/>
<feature type="compositionally biased region" description="Acidic residues" evidence="2">
    <location>
        <begin position="203"/>
        <end position="226"/>
    </location>
</feature>
<dbReference type="InterPro" id="IPR014830">
    <property type="entry name" value="Glycolipid_transfer_prot_dom"/>
</dbReference>
<gene>
    <name evidence="4" type="ORF">AB1Y20_000534</name>
</gene>
<evidence type="ECO:0000313" key="5">
    <source>
        <dbReference type="Proteomes" id="UP001515480"/>
    </source>
</evidence>
<dbReference type="InterPro" id="IPR001683">
    <property type="entry name" value="PX_dom"/>
</dbReference>
<dbReference type="InterPro" id="IPR036497">
    <property type="entry name" value="GLTP_sf"/>
</dbReference>
<dbReference type="InterPro" id="IPR036871">
    <property type="entry name" value="PX_dom_sf"/>
</dbReference>
<feature type="compositionally biased region" description="Acidic residues" evidence="2">
    <location>
        <begin position="166"/>
        <end position="176"/>
    </location>
</feature>
<feature type="region of interest" description="Disordered" evidence="2">
    <location>
        <begin position="117"/>
        <end position="178"/>
    </location>
</feature>
<dbReference type="GO" id="GO:1902387">
    <property type="term" value="F:ceramide 1-phosphate binding"/>
    <property type="evidence" value="ECO:0007669"/>
    <property type="project" value="TreeGrafter"/>
</dbReference>
<dbReference type="Gene3D" id="1.10.3520.10">
    <property type="entry name" value="Glycolipid transfer protein"/>
    <property type="match status" value="1"/>
</dbReference>
<dbReference type="AlphaFoldDB" id="A0AB34K9T4"/>
<dbReference type="EMBL" id="JBGBPQ010000001">
    <property type="protein sequence ID" value="KAL1529591.1"/>
    <property type="molecule type" value="Genomic_DNA"/>
</dbReference>
<evidence type="ECO:0000256" key="2">
    <source>
        <dbReference type="SAM" id="MobiDB-lite"/>
    </source>
</evidence>
<name>A0AB34K9T4_PRYPA</name>
<keyword evidence="5" id="KW-1185">Reference proteome</keyword>
<dbReference type="Gene3D" id="3.30.1520.10">
    <property type="entry name" value="Phox-like domain"/>
    <property type="match status" value="1"/>
</dbReference>
<dbReference type="SUPFAM" id="SSF110004">
    <property type="entry name" value="Glycolipid transfer protein, GLTP"/>
    <property type="match status" value="1"/>
</dbReference>
<dbReference type="PANTHER" id="PTHR10219">
    <property type="entry name" value="GLYCOLIPID TRANSFER PROTEIN-RELATED"/>
    <property type="match status" value="1"/>
</dbReference>
<dbReference type="GO" id="GO:0005829">
    <property type="term" value="C:cytosol"/>
    <property type="evidence" value="ECO:0007669"/>
    <property type="project" value="TreeGrafter"/>
</dbReference>
<dbReference type="Proteomes" id="UP001515480">
    <property type="component" value="Unassembled WGS sequence"/>
</dbReference>